<dbReference type="Proteomes" id="UP001243330">
    <property type="component" value="Unassembled WGS sequence"/>
</dbReference>
<reference evidence="2" key="1">
    <citation type="submission" date="2023-01" db="EMBL/GenBank/DDBJ databases">
        <title>Colletotrichum chrysophilum M932 genome sequence.</title>
        <authorList>
            <person name="Baroncelli R."/>
        </authorList>
    </citation>
    <scope>NUCLEOTIDE SEQUENCE</scope>
    <source>
        <strain evidence="2">M932</strain>
    </source>
</reference>
<evidence type="ECO:0000259" key="1">
    <source>
        <dbReference type="Pfam" id="PF06985"/>
    </source>
</evidence>
<dbReference type="EMBL" id="JAQOWY010000577">
    <property type="protein sequence ID" value="KAK1840266.1"/>
    <property type="molecule type" value="Genomic_DNA"/>
</dbReference>
<accession>A0AAD9A2L0</accession>
<evidence type="ECO:0000313" key="2">
    <source>
        <dbReference type="EMBL" id="KAK1840266.1"/>
    </source>
</evidence>
<dbReference type="InterPro" id="IPR010730">
    <property type="entry name" value="HET"/>
</dbReference>
<protein>
    <submittedName>
        <fullName evidence="2">Ankyrin and het domain protein</fullName>
    </submittedName>
</protein>
<dbReference type="AlphaFoldDB" id="A0AAD9A2L0"/>
<comment type="caution">
    <text evidence="2">The sequence shown here is derived from an EMBL/GenBank/DDBJ whole genome shotgun (WGS) entry which is preliminary data.</text>
</comment>
<keyword evidence="3" id="KW-1185">Reference proteome</keyword>
<name>A0AAD9A2L0_9PEZI</name>
<feature type="domain" description="Heterokaryon incompatibility" evidence="1">
    <location>
        <begin position="49"/>
        <end position="163"/>
    </location>
</feature>
<dbReference type="PANTHER" id="PTHR24148">
    <property type="entry name" value="ANKYRIN REPEAT DOMAIN-CONTAINING PROTEIN 39 HOMOLOG-RELATED"/>
    <property type="match status" value="1"/>
</dbReference>
<sequence>MAPYVYKPLTKPTRRDHAFRLLDILPCSAMDEPINVRLRHVRLEDKPQYECLSYSWGDMAQTHEVNIVSENDDDERVGSIKGRESLHGALARLHDNTKPRTIWADALCINQQDTDERSSQVSIMALVYWNSHKLAIWLGPDPDKQATAAFEALKPISQATCGKTLKLTNEDVDKFDPVV</sequence>
<evidence type="ECO:0000313" key="3">
    <source>
        <dbReference type="Proteomes" id="UP001243330"/>
    </source>
</evidence>
<organism evidence="2 3">
    <name type="scientific">Colletotrichum chrysophilum</name>
    <dbReference type="NCBI Taxonomy" id="1836956"/>
    <lineage>
        <taxon>Eukaryota</taxon>
        <taxon>Fungi</taxon>
        <taxon>Dikarya</taxon>
        <taxon>Ascomycota</taxon>
        <taxon>Pezizomycotina</taxon>
        <taxon>Sordariomycetes</taxon>
        <taxon>Hypocreomycetidae</taxon>
        <taxon>Glomerellales</taxon>
        <taxon>Glomerellaceae</taxon>
        <taxon>Colletotrichum</taxon>
        <taxon>Colletotrichum gloeosporioides species complex</taxon>
    </lineage>
</organism>
<dbReference type="Pfam" id="PF06985">
    <property type="entry name" value="HET"/>
    <property type="match status" value="1"/>
</dbReference>
<dbReference type="PANTHER" id="PTHR24148:SF73">
    <property type="entry name" value="HET DOMAIN PROTEIN (AFU_ORTHOLOGUE AFUA_8G01020)"/>
    <property type="match status" value="1"/>
</dbReference>
<dbReference type="InterPro" id="IPR052895">
    <property type="entry name" value="HetReg/Transcr_Mod"/>
</dbReference>
<proteinExistence type="predicted"/>
<gene>
    <name evidence="2" type="ORF">CCHR01_17117</name>
</gene>